<dbReference type="AlphaFoldDB" id="A0A3D5QEB1"/>
<dbReference type="Pfam" id="PF13414">
    <property type="entry name" value="TPR_11"/>
    <property type="match status" value="1"/>
</dbReference>
<dbReference type="Pfam" id="PF13432">
    <property type="entry name" value="TPR_16"/>
    <property type="match status" value="1"/>
</dbReference>
<name>A0A3D5QEB1_FLESI</name>
<protein>
    <submittedName>
        <fullName evidence="2">Uncharacterized protein</fullName>
    </submittedName>
</protein>
<dbReference type="PROSITE" id="PS50005">
    <property type="entry name" value="TPR"/>
    <property type="match status" value="2"/>
</dbReference>
<dbReference type="SMART" id="SM00028">
    <property type="entry name" value="TPR"/>
    <property type="match status" value="5"/>
</dbReference>
<dbReference type="PROSITE" id="PS50293">
    <property type="entry name" value="TPR_REGION"/>
    <property type="match status" value="1"/>
</dbReference>
<dbReference type="RefSeq" id="WP_273264752.1">
    <property type="nucleotide sequence ID" value="NZ_JAAZVV010000005.1"/>
</dbReference>
<dbReference type="Gene3D" id="1.25.40.10">
    <property type="entry name" value="Tetratricopeptide repeat domain"/>
    <property type="match status" value="2"/>
</dbReference>
<dbReference type="InterPro" id="IPR011990">
    <property type="entry name" value="TPR-like_helical_dom_sf"/>
</dbReference>
<feature type="repeat" description="TPR" evidence="1">
    <location>
        <begin position="117"/>
        <end position="150"/>
    </location>
</feature>
<sequence length="235" mass="27562">MNNFYTQYEEGKACFDSGKYDEAREIFEEFIKHRNDFADVYNYLGYIYYISDDRESAIKAYKKAVDLNPSYTEAIMNFAVVLNDCGRSDEALKYMNQLKSVQYYEGVADRYCLGKLANMHAETARAYKSLFWYEEAIEQYQKALQLCPDFPDIRLEYAIALRDYGDMEKAVYEFDQVIVRKSDYAEAYIHQGIAFYKLGFIGFALESWKKGYVIDSKNKILSTFLYLLKGAREVK</sequence>
<gene>
    <name evidence="2" type="ORF">DHM44_10965</name>
</gene>
<proteinExistence type="predicted"/>
<dbReference type="PANTHER" id="PTHR44523">
    <property type="entry name" value="TETRATRICOPEPTIDE REPEAT PROTEIN 13"/>
    <property type="match status" value="1"/>
</dbReference>
<dbReference type="InterPro" id="IPR019734">
    <property type="entry name" value="TPR_rpt"/>
</dbReference>
<dbReference type="SUPFAM" id="SSF48452">
    <property type="entry name" value="TPR-like"/>
    <property type="match status" value="1"/>
</dbReference>
<dbReference type="EMBL" id="DPPF01000232">
    <property type="protein sequence ID" value="HCW94187.1"/>
    <property type="molecule type" value="Genomic_DNA"/>
</dbReference>
<dbReference type="PANTHER" id="PTHR44523:SF1">
    <property type="entry name" value="TETRATRICOPEPTIDE REPEAT PROTEIN 13"/>
    <property type="match status" value="1"/>
</dbReference>
<dbReference type="Proteomes" id="UP000262325">
    <property type="component" value="Unassembled WGS sequence"/>
</dbReference>
<accession>A0A3D5QEB1</accession>
<reference evidence="2 3" key="1">
    <citation type="journal article" date="2018" name="Nat. Biotechnol.">
        <title>A standardized bacterial taxonomy based on genome phylogeny substantially revises the tree of life.</title>
        <authorList>
            <person name="Parks D.H."/>
            <person name="Chuvochina M."/>
            <person name="Waite D.W."/>
            <person name="Rinke C."/>
            <person name="Skarshewski A."/>
            <person name="Chaumeil P.A."/>
            <person name="Hugenholtz P."/>
        </authorList>
    </citation>
    <scope>NUCLEOTIDE SEQUENCE [LARGE SCALE GENOMIC DNA]</scope>
    <source>
        <strain evidence="2">UBA8672</strain>
    </source>
</reference>
<keyword evidence="1" id="KW-0802">TPR repeat</keyword>
<evidence type="ECO:0000256" key="1">
    <source>
        <dbReference type="PROSITE-ProRule" id="PRU00339"/>
    </source>
</evidence>
<feature type="repeat" description="TPR" evidence="1">
    <location>
        <begin position="38"/>
        <end position="71"/>
    </location>
</feature>
<evidence type="ECO:0000313" key="2">
    <source>
        <dbReference type="EMBL" id="HCW94187.1"/>
    </source>
</evidence>
<organism evidence="2 3">
    <name type="scientific">Flexistipes sinusarabici</name>
    <dbReference type="NCBI Taxonomy" id="2352"/>
    <lineage>
        <taxon>Bacteria</taxon>
        <taxon>Pseudomonadati</taxon>
        <taxon>Deferribacterota</taxon>
        <taxon>Deferribacteres</taxon>
        <taxon>Deferribacterales</taxon>
        <taxon>Flexistipitaceae</taxon>
        <taxon>Flexistipes</taxon>
    </lineage>
</organism>
<comment type="caution">
    <text evidence="2">The sequence shown here is derived from an EMBL/GenBank/DDBJ whole genome shotgun (WGS) entry which is preliminary data.</text>
</comment>
<evidence type="ECO:0000313" key="3">
    <source>
        <dbReference type="Proteomes" id="UP000262325"/>
    </source>
</evidence>